<feature type="chain" id="PRO_5045092932" evidence="2">
    <location>
        <begin position="17"/>
        <end position="587"/>
    </location>
</feature>
<dbReference type="InterPro" id="IPR000601">
    <property type="entry name" value="PKD_dom"/>
</dbReference>
<protein>
    <submittedName>
        <fullName evidence="4">PKD domain-containing protein</fullName>
    </submittedName>
</protein>
<feature type="compositionally biased region" description="Low complexity" evidence="1">
    <location>
        <begin position="458"/>
        <end position="475"/>
    </location>
</feature>
<feature type="domain" description="PKD" evidence="3">
    <location>
        <begin position="400"/>
        <end position="450"/>
    </location>
</feature>
<dbReference type="InterPro" id="IPR013783">
    <property type="entry name" value="Ig-like_fold"/>
</dbReference>
<dbReference type="PROSITE" id="PS50093">
    <property type="entry name" value="PKD"/>
    <property type="match status" value="1"/>
</dbReference>
<dbReference type="Proteomes" id="UP001147700">
    <property type="component" value="Unassembled WGS sequence"/>
</dbReference>
<dbReference type="Gene3D" id="2.160.20.10">
    <property type="entry name" value="Single-stranded right-handed beta-helix, Pectin lyase-like"/>
    <property type="match status" value="1"/>
</dbReference>
<evidence type="ECO:0000256" key="1">
    <source>
        <dbReference type="SAM" id="MobiDB-lite"/>
    </source>
</evidence>
<keyword evidence="2" id="KW-0732">Signal</keyword>
<dbReference type="InterPro" id="IPR022409">
    <property type="entry name" value="PKD/Chitinase_dom"/>
</dbReference>
<dbReference type="RefSeq" id="WP_270006177.1">
    <property type="nucleotide sequence ID" value="NZ_JAPCID010000004.1"/>
</dbReference>
<dbReference type="InterPro" id="IPR035986">
    <property type="entry name" value="PKD_dom_sf"/>
</dbReference>
<dbReference type="Pfam" id="PF18911">
    <property type="entry name" value="PKD_4"/>
    <property type="match status" value="1"/>
</dbReference>
<evidence type="ECO:0000256" key="2">
    <source>
        <dbReference type="SAM" id="SignalP"/>
    </source>
</evidence>
<dbReference type="InterPro" id="IPR011050">
    <property type="entry name" value="Pectin_lyase_fold/virulence"/>
</dbReference>
<feature type="signal peptide" evidence="2">
    <location>
        <begin position="1"/>
        <end position="16"/>
    </location>
</feature>
<dbReference type="InterPro" id="IPR012334">
    <property type="entry name" value="Pectin_lyas_fold"/>
</dbReference>
<sequence>MLLCSPLVLAAPAAAAEVCVATTTPCPVHNAATLAAALDAAEALPGDDTVRVGPGTHTGPFSYGGGGALTLVGEGIGTTVLDSTTNQVLGGIGTAVTVRDLTVRASDAAASTGVNLAGGTLERVRVEGGQRAVLVAGGGTLSEVEIDTRAGTALRVNGGTPTIRRSRIVGGVYTADEDLTMVDTRVERDGIDGGGPSASVTLRNVLIAVDGPQEPGLRLGNGAIDADHVTVVHRGGAAPGTPGVHAAPGATITLESSIVSGFPVSLKREASNDPVGTTDLFVRRSSYAFDRVVDVPGTSGGVSELGPGNVDAESGFVGAGDFRLRGDAAQVDRGMLTGITALELGGFARTVDGDGDGEAHTDMGAFEYRRLAPVVTLQAPATALAGQPVALAATASDPDGDPLEYAWSFGATGATTTHAFAAGTQLVTVTVTDAGGRTATASAVVDVAAPAPVPTPLPDAGGTPTGPSGPPADTTKPALTKLKVAKRRFTPSTTKPARAAGGELRLTLSEPARVTLRLERKRGKRWVAAPGSRSLDLPAGTSAVRFRGGLGRRLTAGRYRLVATPVDAAGHRGATKRLDFTVVHPRA</sequence>
<dbReference type="SUPFAM" id="SSF49299">
    <property type="entry name" value="PKD domain"/>
    <property type="match status" value="1"/>
</dbReference>
<evidence type="ECO:0000259" key="3">
    <source>
        <dbReference type="PROSITE" id="PS50093"/>
    </source>
</evidence>
<feature type="region of interest" description="Disordered" evidence="1">
    <location>
        <begin position="452"/>
        <end position="478"/>
    </location>
</feature>
<comment type="caution">
    <text evidence="4">The sequence shown here is derived from an EMBL/GenBank/DDBJ whole genome shotgun (WGS) entry which is preliminary data.</text>
</comment>
<keyword evidence="5" id="KW-1185">Reference proteome</keyword>
<proteinExistence type="predicted"/>
<name>A0ABT4RD87_9ACTN</name>
<reference evidence="4" key="1">
    <citation type="submission" date="2022-10" db="EMBL/GenBank/DDBJ databases">
        <title>The WGS of Solirubrobacter sp. CPCC 204708.</title>
        <authorList>
            <person name="Jiang Z."/>
        </authorList>
    </citation>
    <scope>NUCLEOTIDE SEQUENCE</scope>
    <source>
        <strain evidence="4">CPCC 204708</strain>
    </source>
</reference>
<organism evidence="4 5">
    <name type="scientific">Solirubrobacter deserti</name>
    <dbReference type="NCBI Taxonomy" id="2282478"/>
    <lineage>
        <taxon>Bacteria</taxon>
        <taxon>Bacillati</taxon>
        <taxon>Actinomycetota</taxon>
        <taxon>Thermoleophilia</taxon>
        <taxon>Solirubrobacterales</taxon>
        <taxon>Solirubrobacteraceae</taxon>
        <taxon>Solirubrobacter</taxon>
    </lineage>
</organism>
<accession>A0ABT4RD87</accession>
<dbReference type="SMART" id="SM00089">
    <property type="entry name" value="PKD"/>
    <property type="match status" value="1"/>
</dbReference>
<dbReference type="SUPFAM" id="SSF51126">
    <property type="entry name" value="Pectin lyase-like"/>
    <property type="match status" value="1"/>
</dbReference>
<dbReference type="EMBL" id="JAPCID010000004">
    <property type="protein sequence ID" value="MDA0136475.1"/>
    <property type="molecule type" value="Genomic_DNA"/>
</dbReference>
<evidence type="ECO:0000313" key="5">
    <source>
        <dbReference type="Proteomes" id="UP001147700"/>
    </source>
</evidence>
<evidence type="ECO:0000313" key="4">
    <source>
        <dbReference type="EMBL" id="MDA0136475.1"/>
    </source>
</evidence>
<gene>
    <name evidence="4" type="ORF">OJ962_03130</name>
</gene>
<dbReference type="CDD" id="cd00146">
    <property type="entry name" value="PKD"/>
    <property type="match status" value="1"/>
</dbReference>
<dbReference type="Gene3D" id="2.60.40.10">
    <property type="entry name" value="Immunoglobulins"/>
    <property type="match status" value="1"/>
</dbReference>